<reference evidence="1" key="1">
    <citation type="submission" date="2022-11" db="EMBL/GenBank/DDBJ databases">
        <title>Corynebacterium sp. isolated from Penguins.</title>
        <authorList>
            <person name="Sedlar K."/>
            <person name="Svec P."/>
        </authorList>
    </citation>
    <scope>NUCLEOTIDE SEQUENCE</scope>
    <source>
        <strain evidence="1">P7374</strain>
    </source>
</reference>
<organism evidence="1 2">
    <name type="scientific">Corynebacterium pygosceleis</name>
    <dbReference type="NCBI Taxonomy" id="2800406"/>
    <lineage>
        <taxon>Bacteria</taxon>
        <taxon>Bacillati</taxon>
        <taxon>Actinomycetota</taxon>
        <taxon>Actinomycetes</taxon>
        <taxon>Mycobacteriales</taxon>
        <taxon>Corynebacteriaceae</taxon>
        <taxon>Corynebacterium</taxon>
    </lineage>
</organism>
<accession>A0A9Q4C6Q4</accession>
<sequence>MPSSAADRDPLSGGVPGDASELFSDGCDTVFSGETPPGRINRGLRLTLLRVLGSAPLRALVRRRRDSAEPVRPPALGTVASMLGDLGVRCAVLSDRVTVAWPSVRGEFLIIRDNGGLHLVFRGRLRGRTGVEQLPVLQDALALGGERSLAVCFYPAVAADATLSVRFHTAVCVDAGITDDQLHVFLERALVLVLSGCLTLIAELPALAGPRVDHPELLRTDAVEATQPVEGMVVPPVPVTSDDVSPDVPEPLDMYRLRLILERLRADVQPHPRFRALALTVDGVDVHVTVDGSGTAPTGDLIVMSRWEVPTTKTATDVFGEAALACAAFDRRCPTVNVRAALVEGASGAGGERVMVCAVVLFPVSPGASDAQLVAALDCGITGVVEAVTVVREVLTGCG</sequence>
<evidence type="ECO:0000313" key="1">
    <source>
        <dbReference type="EMBL" id="MCX7467439.1"/>
    </source>
</evidence>
<name>A0A9Q4C6Q4_9CORY</name>
<dbReference type="RefSeq" id="WP_248167074.1">
    <property type="nucleotide sequence ID" value="NZ_JALNJA010000001.1"/>
</dbReference>
<dbReference type="Proteomes" id="UP001071478">
    <property type="component" value="Unassembled WGS sequence"/>
</dbReference>
<comment type="caution">
    <text evidence="1">The sequence shown here is derived from an EMBL/GenBank/DDBJ whole genome shotgun (WGS) entry which is preliminary data.</text>
</comment>
<dbReference type="AlphaFoldDB" id="A0A9Q4C6Q4"/>
<gene>
    <name evidence="1" type="ORF">OS129_00890</name>
</gene>
<proteinExistence type="predicted"/>
<evidence type="ECO:0000313" key="2">
    <source>
        <dbReference type="Proteomes" id="UP001071478"/>
    </source>
</evidence>
<dbReference type="EMBL" id="JAPMKU010000001">
    <property type="protein sequence ID" value="MCX7467439.1"/>
    <property type="molecule type" value="Genomic_DNA"/>
</dbReference>
<protein>
    <submittedName>
        <fullName evidence="1">Uncharacterized protein</fullName>
    </submittedName>
</protein>